<protein>
    <recommendedName>
        <fullName evidence="3">Gamma-secretase subunit PEN-2</fullName>
    </recommendedName>
</protein>
<comment type="subcellular location">
    <subcellularLocation>
        <location evidence="1">Membrane</location>
        <topology evidence="1">Multi-pass membrane protein</topology>
    </subcellularLocation>
</comment>
<dbReference type="GO" id="GO:0070765">
    <property type="term" value="C:gamma-secretase complex"/>
    <property type="evidence" value="ECO:0007669"/>
    <property type="project" value="TreeGrafter"/>
</dbReference>
<dbReference type="GO" id="GO:0007219">
    <property type="term" value="P:Notch signaling pathway"/>
    <property type="evidence" value="ECO:0007669"/>
    <property type="project" value="UniProtKB-KW"/>
</dbReference>
<comment type="caution">
    <text evidence="9">The sequence shown here is derived from an EMBL/GenBank/DDBJ whole genome shotgun (WGS) entry which is preliminary data.</text>
</comment>
<dbReference type="Proteomes" id="UP000192578">
    <property type="component" value="Unassembled WGS sequence"/>
</dbReference>
<gene>
    <name evidence="9" type="ORF">BV898_09999</name>
</gene>
<dbReference type="InterPro" id="IPR019379">
    <property type="entry name" value="Gamma_Secretase_Asp_P_PEN2"/>
</dbReference>
<dbReference type="GO" id="GO:0007220">
    <property type="term" value="P:Notch receptor processing"/>
    <property type="evidence" value="ECO:0007669"/>
    <property type="project" value="TreeGrafter"/>
</dbReference>
<evidence type="ECO:0000256" key="4">
    <source>
        <dbReference type="ARBA" id="ARBA00022692"/>
    </source>
</evidence>
<dbReference type="Pfam" id="PF10251">
    <property type="entry name" value="PEN-2"/>
    <property type="match status" value="1"/>
</dbReference>
<dbReference type="EMBL" id="MTYJ01000081">
    <property type="protein sequence ID" value="OQV15903.1"/>
    <property type="molecule type" value="Genomic_DNA"/>
</dbReference>
<evidence type="ECO:0000256" key="6">
    <source>
        <dbReference type="ARBA" id="ARBA00022989"/>
    </source>
</evidence>
<keyword evidence="10" id="KW-1185">Reference proteome</keyword>
<name>A0A1W0WLA3_HYPEX</name>
<feature type="transmembrane region" description="Helical" evidence="8">
    <location>
        <begin position="25"/>
        <end position="45"/>
    </location>
</feature>
<proteinExistence type="inferred from homology"/>
<dbReference type="PANTHER" id="PTHR16318">
    <property type="entry name" value="GAMMA-SECRETASE SUBUNIT PEN-2"/>
    <property type="match status" value="1"/>
</dbReference>
<keyword evidence="7 8" id="KW-0472">Membrane</keyword>
<evidence type="ECO:0000256" key="5">
    <source>
        <dbReference type="ARBA" id="ARBA00022976"/>
    </source>
</evidence>
<keyword evidence="4 8" id="KW-0812">Transmembrane</keyword>
<evidence type="ECO:0000313" key="9">
    <source>
        <dbReference type="EMBL" id="OQV15903.1"/>
    </source>
</evidence>
<evidence type="ECO:0000256" key="8">
    <source>
        <dbReference type="SAM" id="Phobius"/>
    </source>
</evidence>
<sequence length="111" mass="12643">MPRKSERMDLSRKTDVFKADLSRKYFLGGFALLPFLWLINVVWFFREAFCSGDVSANAEHKRIRGYVVKSLVGCVACTGALIAWIVVFQTHRVQWGPQADYMSFIIPVGIP</sequence>
<organism evidence="9 10">
    <name type="scientific">Hypsibius exemplaris</name>
    <name type="common">Freshwater tardigrade</name>
    <dbReference type="NCBI Taxonomy" id="2072580"/>
    <lineage>
        <taxon>Eukaryota</taxon>
        <taxon>Metazoa</taxon>
        <taxon>Ecdysozoa</taxon>
        <taxon>Tardigrada</taxon>
        <taxon>Eutardigrada</taxon>
        <taxon>Parachela</taxon>
        <taxon>Hypsibioidea</taxon>
        <taxon>Hypsibiidae</taxon>
        <taxon>Hypsibius</taxon>
    </lineage>
</organism>
<comment type="similarity">
    <text evidence="2">Belongs to the PEN-2 family.</text>
</comment>
<evidence type="ECO:0000313" key="10">
    <source>
        <dbReference type="Proteomes" id="UP000192578"/>
    </source>
</evidence>
<feature type="transmembrane region" description="Helical" evidence="8">
    <location>
        <begin position="66"/>
        <end position="87"/>
    </location>
</feature>
<evidence type="ECO:0000256" key="3">
    <source>
        <dbReference type="ARBA" id="ARBA00018306"/>
    </source>
</evidence>
<accession>A0A1W0WLA3</accession>
<evidence type="ECO:0000256" key="2">
    <source>
        <dbReference type="ARBA" id="ARBA00009607"/>
    </source>
</evidence>
<dbReference type="PANTHER" id="PTHR16318:SF0">
    <property type="entry name" value="GAMMA-SECRETASE SUBUNIT PEN-2"/>
    <property type="match status" value="1"/>
</dbReference>
<reference evidence="10" key="1">
    <citation type="submission" date="2017-01" db="EMBL/GenBank/DDBJ databases">
        <title>Comparative genomics of anhydrobiosis in the tardigrade Hypsibius dujardini.</title>
        <authorList>
            <person name="Yoshida Y."/>
            <person name="Koutsovoulos G."/>
            <person name="Laetsch D."/>
            <person name="Stevens L."/>
            <person name="Kumar S."/>
            <person name="Horikawa D."/>
            <person name="Ishino K."/>
            <person name="Komine S."/>
            <person name="Tomita M."/>
            <person name="Blaxter M."/>
            <person name="Arakawa K."/>
        </authorList>
    </citation>
    <scope>NUCLEOTIDE SEQUENCE [LARGE SCALE GENOMIC DNA]</scope>
    <source>
        <strain evidence="10">Z151</strain>
    </source>
</reference>
<dbReference type="AlphaFoldDB" id="A0A1W0WLA3"/>
<dbReference type="OrthoDB" id="524898at2759"/>
<keyword evidence="5" id="KW-0914">Notch signaling pathway</keyword>
<evidence type="ECO:0000256" key="7">
    <source>
        <dbReference type="ARBA" id="ARBA00023136"/>
    </source>
</evidence>
<keyword evidence="6 8" id="KW-1133">Transmembrane helix</keyword>
<evidence type="ECO:0000256" key="1">
    <source>
        <dbReference type="ARBA" id="ARBA00004141"/>
    </source>
</evidence>